<dbReference type="InterPro" id="IPR046373">
    <property type="entry name" value="Acyl-CoA_Oxase/DH_mid-dom_sf"/>
</dbReference>
<dbReference type="PIRSF" id="PIRSF000168">
    <property type="entry name" value="Acyl-CoA_oxidase"/>
    <property type="match status" value="1"/>
</dbReference>
<sequence>MDDATRRLRVVSGHFHVHKPQSLLEVPFDVKELQRILDHDNHDHRQAMKEFMKDDLYVPQYDISLREERELALQRLQRVCRAGFISVSDFRHNPLRIFAAHEVAALCDPSMGTKMTVQFNLFGGTVLKLGTEQHHGPFLTQIDSLDAVGCFALTELGFGNNAVEMQTTAEYDSVRQEFIIHTPGSLAQKYWITNSAVHAQWAVVFAQLTVNGRQEGIHGFLVRIRNPDMSVCPGVRVEDMGHKMGCNGVDNGKLWFDHVRVPRTALLNASSQVSPDGRFTSSVSRPRDRFLRVADQLLSGRLCIAAMMLSGSKLALAIAFRYASSRLCVGPTGRSDTPILAYQLQQRALVPLLARTLALGVGLNYVKERWAAASGFAPGQQVDPTTATEVVVLCCAIKPLCSWNIEQCGTVCRERCGGQGYLSVNRFGSIIGFAHAGMTAEGDNRVLMQKVAKELLGLSGRLPGLRERVAGAALPALPPNTLAAVAAGPTGSAALSLLGDLALLRRLLAVREGRLIRQLGAAMAAAAAASNAGGSGAAGGAQEATFETWMKRESDLVQATALAFAEREVLDALMRLLGLQPQPQSAPSSSSCPPPLSAGVAGVMRSVAVLFALRAVEADLAWFIAEGELPAKAGRSVPEAVRSAVLSLSPGACWGLVESFGIPDHLVAAPIAGDWATYNQVDNKGELFGADV</sequence>
<gene>
    <name evidence="15" type="ORF">Agub_g6590</name>
</gene>
<organism evidence="15 16">
    <name type="scientific">Astrephomene gubernaculifera</name>
    <dbReference type="NCBI Taxonomy" id="47775"/>
    <lineage>
        <taxon>Eukaryota</taxon>
        <taxon>Viridiplantae</taxon>
        <taxon>Chlorophyta</taxon>
        <taxon>core chlorophytes</taxon>
        <taxon>Chlorophyceae</taxon>
        <taxon>CS clade</taxon>
        <taxon>Chlamydomonadales</taxon>
        <taxon>Astrephomenaceae</taxon>
        <taxon>Astrephomene</taxon>
    </lineage>
</organism>
<comment type="similarity">
    <text evidence="3 10">Belongs to the acyl-CoA oxidase family.</text>
</comment>
<evidence type="ECO:0000256" key="10">
    <source>
        <dbReference type="PIRNR" id="PIRNR000168"/>
    </source>
</evidence>
<dbReference type="InterPro" id="IPR012258">
    <property type="entry name" value="Acyl-CoA_oxidase"/>
</dbReference>
<dbReference type="GO" id="GO:0005504">
    <property type="term" value="F:fatty acid binding"/>
    <property type="evidence" value="ECO:0007669"/>
    <property type="project" value="TreeGrafter"/>
</dbReference>
<dbReference type="GO" id="GO:0003997">
    <property type="term" value="F:acyl-CoA oxidase activity"/>
    <property type="evidence" value="ECO:0007669"/>
    <property type="project" value="InterPro"/>
</dbReference>
<dbReference type="InterPro" id="IPR009100">
    <property type="entry name" value="AcylCoA_DH/oxidase_NM_dom_sf"/>
</dbReference>
<keyword evidence="9" id="KW-0576">Peroxisome</keyword>
<evidence type="ECO:0000256" key="7">
    <source>
        <dbReference type="ARBA" id="ARBA00023002"/>
    </source>
</evidence>
<keyword evidence="4 10" id="KW-0285">Flavoprotein</keyword>
<dbReference type="PANTHER" id="PTHR10909:SF382">
    <property type="entry name" value="ACYL-COENZYME A OXIDASE"/>
    <property type="match status" value="1"/>
</dbReference>
<evidence type="ECO:0000256" key="9">
    <source>
        <dbReference type="ARBA" id="ARBA00023140"/>
    </source>
</evidence>
<dbReference type="InterPro" id="IPR006091">
    <property type="entry name" value="Acyl-CoA_Oxase/DH_mid-dom"/>
</dbReference>
<dbReference type="EMBL" id="BMAR01000009">
    <property type="protein sequence ID" value="GFR45198.1"/>
    <property type="molecule type" value="Genomic_DNA"/>
</dbReference>
<dbReference type="SUPFAM" id="SSF47203">
    <property type="entry name" value="Acyl-CoA dehydrogenase C-terminal domain-like"/>
    <property type="match status" value="2"/>
</dbReference>
<dbReference type="GO" id="GO:0033540">
    <property type="term" value="P:fatty acid beta-oxidation using acyl-CoA oxidase"/>
    <property type="evidence" value="ECO:0007669"/>
    <property type="project" value="TreeGrafter"/>
</dbReference>
<keyword evidence="6" id="KW-0276">Fatty acid metabolism</keyword>
<reference evidence="15 16" key="1">
    <citation type="journal article" date="2021" name="Sci. Rep.">
        <title>Genome sequencing of the multicellular alga Astrephomene provides insights into convergent evolution of germ-soma differentiation.</title>
        <authorList>
            <person name="Yamashita S."/>
            <person name="Yamamoto K."/>
            <person name="Matsuzaki R."/>
            <person name="Suzuki S."/>
            <person name="Yamaguchi H."/>
            <person name="Hirooka S."/>
            <person name="Minakuchi Y."/>
            <person name="Miyagishima S."/>
            <person name="Kawachi M."/>
            <person name="Toyoda A."/>
            <person name="Nozaki H."/>
        </authorList>
    </citation>
    <scope>NUCLEOTIDE SEQUENCE [LARGE SCALE GENOMIC DNA]</scope>
    <source>
        <strain evidence="15 16">NIES-4017</strain>
    </source>
</reference>
<feature type="active site" description="Proton acceptor" evidence="11">
    <location>
        <position position="441"/>
    </location>
</feature>
<dbReference type="InterPro" id="IPR055060">
    <property type="entry name" value="ACOX_C_alpha1"/>
</dbReference>
<keyword evidence="8" id="KW-0443">Lipid metabolism</keyword>
<evidence type="ECO:0000313" key="15">
    <source>
        <dbReference type="EMBL" id="GFR45198.1"/>
    </source>
</evidence>
<name>A0AAD3HLK1_9CHLO</name>
<protein>
    <recommendedName>
        <fullName evidence="10">Acyl-coenzyme A oxidase</fullName>
    </recommendedName>
</protein>
<feature type="domain" description="Acyl-CoA oxidase C-alpha1" evidence="14">
    <location>
        <begin position="297"/>
        <end position="456"/>
    </location>
</feature>
<keyword evidence="7" id="KW-0560">Oxidoreductase</keyword>
<dbReference type="Pfam" id="PF02770">
    <property type="entry name" value="Acyl-CoA_dh_M"/>
    <property type="match status" value="1"/>
</dbReference>
<dbReference type="Proteomes" id="UP001054857">
    <property type="component" value="Unassembled WGS sequence"/>
</dbReference>
<feature type="domain" description="Acyl-CoA oxidase/dehydrogenase middle" evidence="13">
    <location>
        <begin position="150"/>
        <end position="259"/>
    </location>
</feature>
<dbReference type="Pfam" id="PF22924">
    <property type="entry name" value="ACOX_C_alpha1"/>
    <property type="match status" value="1"/>
</dbReference>
<dbReference type="GO" id="GO:0071949">
    <property type="term" value="F:FAD binding"/>
    <property type="evidence" value="ECO:0007669"/>
    <property type="project" value="InterPro"/>
</dbReference>
<dbReference type="SUPFAM" id="SSF56645">
    <property type="entry name" value="Acyl-CoA dehydrogenase NM domain-like"/>
    <property type="match status" value="1"/>
</dbReference>
<evidence type="ECO:0000256" key="3">
    <source>
        <dbReference type="ARBA" id="ARBA00006288"/>
    </source>
</evidence>
<accession>A0AAD3HLK1</accession>
<evidence type="ECO:0000256" key="8">
    <source>
        <dbReference type="ARBA" id="ARBA00023098"/>
    </source>
</evidence>
<evidence type="ECO:0000259" key="13">
    <source>
        <dbReference type="Pfam" id="PF02770"/>
    </source>
</evidence>
<dbReference type="FunFam" id="2.40.110.10:FF:000005">
    <property type="entry name" value="Acyl-coenzyme A oxidase"/>
    <property type="match status" value="1"/>
</dbReference>
<evidence type="ECO:0000313" key="16">
    <source>
        <dbReference type="Proteomes" id="UP001054857"/>
    </source>
</evidence>
<evidence type="ECO:0000256" key="5">
    <source>
        <dbReference type="ARBA" id="ARBA00022827"/>
    </source>
</evidence>
<dbReference type="FunFam" id="1.20.140.10:FF:000010">
    <property type="entry name" value="Acyl-coenzyme A oxidase"/>
    <property type="match status" value="1"/>
</dbReference>
<dbReference type="Gene3D" id="1.20.140.10">
    <property type="entry name" value="Butyryl-CoA Dehydrogenase, subunit A, domain 3"/>
    <property type="match status" value="2"/>
</dbReference>
<dbReference type="PANTHER" id="PTHR10909">
    <property type="entry name" value="ELECTRON TRANSPORT OXIDOREDUCTASE"/>
    <property type="match status" value="1"/>
</dbReference>
<evidence type="ECO:0000256" key="2">
    <source>
        <dbReference type="ARBA" id="ARBA00004275"/>
    </source>
</evidence>
<keyword evidence="5 10" id="KW-0274">FAD</keyword>
<dbReference type="GO" id="GO:0055088">
    <property type="term" value="P:lipid homeostasis"/>
    <property type="evidence" value="ECO:0007669"/>
    <property type="project" value="TreeGrafter"/>
</dbReference>
<dbReference type="Gene3D" id="2.40.110.10">
    <property type="entry name" value="Butyryl-CoA Dehydrogenase, subunit A, domain 2"/>
    <property type="match status" value="1"/>
</dbReference>
<comment type="subcellular location">
    <subcellularLocation>
        <location evidence="2">Peroxisome</location>
    </subcellularLocation>
</comment>
<evidence type="ECO:0000256" key="6">
    <source>
        <dbReference type="ARBA" id="ARBA00022832"/>
    </source>
</evidence>
<evidence type="ECO:0000256" key="12">
    <source>
        <dbReference type="PIRSR" id="PIRSR000168-2"/>
    </source>
</evidence>
<keyword evidence="16" id="KW-1185">Reference proteome</keyword>
<proteinExistence type="inferred from homology"/>
<evidence type="ECO:0000256" key="1">
    <source>
        <dbReference type="ARBA" id="ARBA00001974"/>
    </source>
</evidence>
<dbReference type="AlphaFoldDB" id="A0AAD3HLK1"/>
<feature type="binding site" evidence="12">
    <location>
        <position position="154"/>
    </location>
    <ligand>
        <name>FAD</name>
        <dbReference type="ChEBI" id="CHEBI:57692"/>
    </ligand>
</feature>
<evidence type="ECO:0000256" key="4">
    <source>
        <dbReference type="ARBA" id="ARBA00022630"/>
    </source>
</evidence>
<dbReference type="GO" id="GO:0005777">
    <property type="term" value="C:peroxisome"/>
    <property type="evidence" value="ECO:0007669"/>
    <property type="project" value="UniProtKB-SubCell"/>
</dbReference>
<dbReference type="InterPro" id="IPR036250">
    <property type="entry name" value="AcylCo_DH-like_C"/>
</dbReference>
<evidence type="ECO:0000256" key="11">
    <source>
        <dbReference type="PIRSR" id="PIRSR000168-1"/>
    </source>
</evidence>
<comment type="caution">
    <text evidence="15">The sequence shown here is derived from an EMBL/GenBank/DDBJ whole genome shotgun (WGS) entry which is preliminary data.</text>
</comment>
<comment type="cofactor">
    <cofactor evidence="1">
        <name>FAD</name>
        <dbReference type="ChEBI" id="CHEBI:57692"/>
    </cofactor>
</comment>
<evidence type="ECO:0000259" key="14">
    <source>
        <dbReference type="Pfam" id="PF22924"/>
    </source>
</evidence>